<feature type="compositionally biased region" description="Low complexity" evidence="1">
    <location>
        <begin position="30"/>
        <end position="43"/>
    </location>
</feature>
<proteinExistence type="predicted"/>
<sequence>MFVRWWWLRAALWLRALAAWRKGGPGGTRSDPGSSLSSSTALGSCARGSTICTLLVLAEHLAEGSRLAGDGLVPSLLPRVNAMGVSSSTTQR</sequence>
<dbReference type="InParanoid" id="A0A166BF12"/>
<feature type="signal peptide" evidence="2">
    <location>
        <begin position="1"/>
        <end position="18"/>
    </location>
</feature>
<evidence type="ECO:0000313" key="3">
    <source>
        <dbReference type="EMBL" id="KZW00480.1"/>
    </source>
</evidence>
<dbReference type="EMBL" id="KV425900">
    <property type="protein sequence ID" value="KZW00480.1"/>
    <property type="molecule type" value="Genomic_DNA"/>
</dbReference>
<dbReference type="AlphaFoldDB" id="A0A166BF12"/>
<feature type="non-terminal residue" evidence="3">
    <location>
        <position position="92"/>
    </location>
</feature>
<keyword evidence="2" id="KW-0732">Signal</keyword>
<accession>A0A166BF12</accession>
<organism evidence="3 4">
    <name type="scientific">Exidia glandulosa HHB12029</name>
    <dbReference type="NCBI Taxonomy" id="1314781"/>
    <lineage>
        <taxon>Eukaryota</taxon>
        <taxon>Fungi</taxon>
        <taxon>Dikarya</taxon>
        <taxon>Basidiomycota</taxon>
        <taxon>Agaricomycotina</taxon>
        <taxon>Agaricomycetes</taxon>
        <taxon>Auriculariales</taxon>
        <taxon>Exidiaceae</taxon>
        <taxon>Exidia</taxon>
    </lineage>
</organism>
<protein>
    <recommendedName>
        <fullName evidence="5">Secreted protein</fullName>
    </recommendedName>
</protein>
<feature type="region of interest" description="Disordered" evidence="1">
    <location>
        <begin position="22"/>
        <end position="43"/>
    </location>
</feature>
<gene>
    <name evidence="3" type="ORF">EXIGLDRAFT_721257</name>
</gene>
<name>A0A166BF12_EXIGL</name>
<reference evidence="3 4" key="1">
    <citation type="journal article" date="2016" name="Mol. Biol. Evol.">
        <title>Comparative Genomics of Early-Diverging Mushroom-Forming Fungi Provides Insights into the Origins of Lignocellulose Decay Capabilities.</title>
        <authorList>
            <person name="Nagy L.G."/>
            <person name="Riley R."/>
            <person name="Tritt A."/>
            <person name="Adam C."/>
            <person name="Daum C."/>
            <person name="Floudas D."/>
            <person name="Sun H."/>
            <person name="Yadav J.S."/>
            <person name="Pangilinan J."/>
            <person name="Larsson K.H."/>
            <person name="Matsuura K."/>
            <person name="Barry K."/>
            <person name="Labutti K."/>
            <person name="Kuo R."/>
            <person name="Ohm R.A."/>
            <person name="Bhattacharya S.S."/>
            <person name="Shirouzu T."/>
            <person name="Yoshinaga Y."/>
            <person name="Martin F.M."/>
            <person name="Grigoriev I.V."/>
            <person name="Hibbett D.S."/>
        </authorList>
    </citation>
    <scope>NUCLEOTIDE SEQUENCE [LARGE SCALE GENOMIC DNA]</scope>
    <source>
        <strain evidence="3 4">HHB12029</strain>
    </source>
</reference>
<evidence type="ECO:0000256" key="2">
    <source>
        <dbReference type="SAM" id="SignalP"/>
    </source>
</evidence>
<dbReference type="Proteomes" id="UP000077266">
    <property type="component" value="Unassembled WGS sequence"/>
</dbReference>
<evidence type="ECO:0000256" key="1">
    <source>
        <dbReference type="SAM" id="MobiDB-lite"/>
    </source>
</evidence>
<feature type="chain" id="PRO_5007871174" description="Secreted protein" evidence="2">
    <location>
        <begin position="19"/>
        <end position="92"/>
    </location>
</feature>
<evidence type="ECO:0000313" key="4">
    <source>
        <dbReference type="Proteomes" id="UP000077266"/>
    </source>
</evidence>
<keyword evidence="4" id="KW-1185">Reference proteome</keyword>
<evidence type="ECO:0008006" key="5">
    <source>
        <dbReference type="Google" id="ProtNLM"/>
    </source>
</evidence>